<evidence type="ECO:0000256" key="5">
    <source>
        <dbReference type="ARBA" id="ARBA00022692"/>
    </source>
</evidence>
<evidence type="ECO:0000256" key="7">
    <source>
        <dbReference type="ARBA" id="ARBA00023136"/>
    </source>
</evidence>
<keyword evidence="7 8" id="KW-0472">Membrane</keyword>
<organism evidence="9 10">
    <name type="scientific">Cupriavidus cauae</name>
    <dbReference type="NCBI Taxonomy" id="2608999"/>
    <lineage>
        <taxon>Bacteria</taxon>
        <taxon>Pseudomonadati</taxon>
        <taxon>Pseudomonadota</taxon>
        <taxon>Betaproteobacteria</taxon>
        <taxon>Burkholderiales</taxon>
        <taxon>Burkholderiaceae</taxon>
        <taxon>Cupriavidus</taxon>
    </lineage>
</organism>
<feature type="transmembrane region" description="Helical" evidence="8">
    <location>
        <begin position="43"/>
        <end position="62"/>
    </location>
</feature>
<evidence type="ECO:0000256" key="8">
    <source>
        <dbReference type="RuleBase" id="RU363041"/>
    </source>
</evidence>
<proteinExistence type="inferred from homology"/>
<feature type="transmembrane region" description="Helical" evidence="8">
    <location>
        <begin position="132"/>
        <end position="157"/>
    </location>
</feature>
<dbReference type="PANTHER" id="PTHR30269:SF37">
    <property type="entry name" value="MEMBRANE TRANSPORTER PROTEIN"/>
    <property type="match status" value="1"/>
</dbReference>
<keyword evidence="4 8" id="KW-1003">Cell membrane</keyword>
<feature type="transmembrane region" description="Helical" evidence="8">
    <location>
        <begin position="102"/>
        <end position="120"/>
    </location>
</feature>
<feature type="transmembrane region" description="Helical" evidence="8">
    <location>
        <begin position="6"/>
        <end position="31"/>
    </location>
</feature>
<evidence type="ECO:0000256" key="4">
    <source>
        <dbReference type="ARBA" id="ARBA00022475"/>
    </source>
</evidence>
<feature type="transmembrane region" description="Helical" evidence="8">
    <location>
        <begin position="199"/>
        <end position="219"/>
    </location>
</feature>
<comment type="caution">
    <text evidence="9">The sequence shown here is derived from an EMBL/GenBank/DDBJ whole genome shotgun (WGS) entry which is preliminary data.</text>
</comment>
<evidence type="ECO:0000256" key="6">
    <source>
        <dbReference type="ARBA" id="ARBA00022989"/>
    </source>
</evidence>
<dbReference type="GO" id="GO:0005886">
    <property type="term" value="C:plasma membrane"/>
    <property type="evidence" value="ECO:0007669"/>
    <property type="project" value="UniProtKB-SubCell"/>
</dbReference>
<evidence type="ECO:0000313" key="10">
    <source>
        <dbReference type="Proteomes" id="UP000324324"/>
    </source>
</evidence>
<dbReference type="InterPro" id="IPR002781">
    <property type="entry name" value="TM_pro_TauE-like"/>
</dbReference>
<dbReference type="PANTHER" id="PTHR30269">
    <property type="entry name" value="TRANSMEMBRANE PROTEIN YFCA"/>
    <property type="match status" value="1"/>
</dbReference>
<evidence type="ECO:0000313" key="9">
    <source>
        <dbReference type="EMBL" id="KAA6129265.1"/>
    </source>
</evidence>
<gene>
    <name evidence="9" type="ORF">F1599_05835</name>
</gene>
<accession>A0A5M8B3S8</accession>
<name>A0A5M8B3S8_9BURK</name>
<keyword evidence="5 8" id="KW-0812">Transmembrane</keyword>
<sequence>MSLDTLLPVLALLGLGSYFQTVTGFGMGLIVMGAASGLHLAPVATLAALVSLLTLANGALALPGKLHHIDWRAVRAATLGILPSVVAGVVLLHYLSGTAAGVLQLMLGAVVLYGGIGAALRPAALSSRSGDGSFFVSGVCGGLLSGLFGVSGPPLIFQFYRQPLNMVQIRCALILVFTTTSAVRTAYSAWQGELASDVWLQAALAFPVVALSTIAARRFPPPLSAEATRRVAFGVLVVLGAYLMAGPLWQWFAAPSA</sequence>
<dbReference type="RefSeq" id="WP_149316264.1">
    <property type="nucleotide sequence ID" value="NZ_CP080294.1"/>
</dbReference>
<reference evidence="9 10" key="1">
    <citation type="submission" date="2019-09" db="EMBL/GenBank/DDBJ databases">
        <title>Isolation of a novel species in the genus Cupriavidus from patients with sepsis using whole genome sequencing.</title>
        <authorList>
            <person name="Kweon O.J."/>
            <person name="Lee M.-K."/>
        </authorList>
    </citation>
    <scope>NUCLEOTIDE SEQUENCE [LARGE SCALE GENOMIC DNA]</scope>
    <source>
        <strain evidence="9 10">MKL-01</strain>
    </source>
</reference>
<dbReference type="EMBL" id="VWRN01000019">
    <property type="protein sequence ID" value="KAA6129265.1"/>
    <property type="molecule type" value="Genomic_DNA"/>
</dbReference>
<keyword evidence="6 8" id="KW-1133">Transmembrane helix</keyword>
<dbReference type="AlphaFoldDB" id="A0A5M8B3S8"/>
<evidence type="ECO:0000256" key="3">
    <source>
        <dbReference type="ARBA" id="ARBA00022448"/>
    </source>
</evidence>
<dbReference type="Pfam" id="PF01925">
    <property type="entry name" value="TauE"/>
    <property type="match status" value="1"/>
</dbReference>
<feature type="transmembrane region" description="Helical" evidence="8">
    <location>
        <begin position="169"/>
        <end position="187"/>
    </location>
</feature>
<evidence type="ECO:0000256" key="1">
    <source>
        <dbReference type="ARBA" id="ARBA00004651"/>
    </source>
</evidence>
<protein>
    <recommendedName>
        <fullName evidence="8">Probable membrane transporter protein</fullName>
    </recommendedName>
</protein>
<dbReference type="InterPro" id="IPR052017">
    <property type="entry name" value="TSUP"/>
</dbReference>
<feature type="transmembrane region" description="Helical" evidence="8">
    <location>
        <begin position="74"/>
        <end position="95"/>
    </location>
</feature>
<evidence type="ECO:0000256" key="2">
    <source>
        <dbReference type="ARBA" id="ARBA00009142"/>
    </source>
</evidence>
<comment type="similarity">
    <text evidence="2 8">Belongs to the 4-toluene sulfonate uptake permease (TSUP) (TC 2.A.102) family.</text>
</comment>
<keyword evidence="3" id="KW-0813">Transport</keyword>
<keyword evidence="10" id="KW-1185">Reference proteome</keyword>
<comment type="subcellular location">
    <subcellularLocation>
        <location evidence="1 8">Cell membrane</location>
        <topology evidence="1 8">Multi-pass membrane protein</topology>
    </subcellularLocation>
</comment>
<dbReference type="Proteomes" id="UP000324324">
    <property type="component" value="Unassembled WGS sequence"/>
</dbReference>
<feature type="transmembrane region" description="Helical" evidence="8">
    <location>
        <begin position="231"/>
        <end position="252"/>
    </location>
</feature>